<organism evidence="5 6">
    <name type="scientific">Metallumcola ferriviriculae</name>
    <dbReference type="NCBI Taxonomy" id="3039180"/>
    <lineage>
        <taxon>Bacteria</taxon>
        <taxon>Bacillati</taxon>
        <taxon>Bacillota</taxon>
        <taxon>Clostridia</taxon>
        <taxon>Neomoorellales</taxon>
        <taxon>Desulfitibacteraceae</taxon>
        <taxon>Metallumcola</taxon>
    </lineage>
</organism>
<evidence type="ECO:0000313" key="6">
    <source>
        <dbReference type="Proteomes" id="UP001329915"/>
    </source>
</evidence>
<protein>
    <submittedName>
        <fullName evidence="5">H-type small acid-soluble spore protein</fullName>
    </submittedName>
</protein>
<sequence length="59" mass="6742">MDTQRAKEIVTSPIMANVTLDGEAVYIEQVNDQENTARIYPLNQPDKEQEVSLNNLKEH</sequence>
<keyword evidence="6" id="KW-1185">Reference proteome</keyword>
<dbReference type="KEGG" id="dbc:MFMK1_001494"/>
<evidence type="ECO:0000256" key="3">
    <source>
        <dbReference type="ARBA" id="ARBA00022969"/>
    </source>
</evidence>
<evidence type="ECO:0000256" key="4">
    <source>
        <dbReference type="SAM" id="MobiDB-lite"/>
    </source>
</evidence>
<dbReference type="EMBL" id="CP121694">
    <property type="protein sequence ID" value="WRO21684.1"/>
    <property type="molecule type" value="Genomic_DNA"/>
</dbReference>
<dbReference type="HAMAP" id="MF_00667">
    <property type="entry name" value="SspH"/>
    <property type="match status" value="1"/>
</dbReference>
<dbReference type="InterPro" id="IPR012610">
    <property type="entry name" value="SASP_SspH"/>
</dbReference>
<comment type="subcellular location">
    <subcellularLocation>
        <location evidence="1">Spore core</location>
    </subcellularLocation>
</comment>
<dbReference type="NCBIfam" id="TIGR02861">
    <property type="entry name" value="SASP_H"/>
    <property type="match status" value="1"/>
</dbReference>
<gene>
    <name evidence="5" type="ORF">MFMK1_001494</name>
</gene>
<feature type="region of interest" description="Disordered" evidence="4">
    <location>
        <begin position="37"/>
        <end position="59"/>
    </location>
</feature>
<dbReference type="GO" id="GO:0030435">
    <property type="term" value="P:sporulation resulting in formation of a cellular spore"/>
    <property type="evidence" value="ECO:0007669"/>
    <property type="project" value="UniProtKB-KW"/>
</dbReference>
<name>A0AAU0ULP8_9FIRM</name>
<accession>A0AAU0ULP8</accession>
<proteinExistence type="inferred from homology"/>
<dbReference type="GO" id="GO:0042601">
    <property type="term" value="C:endospore-forming forespore"/>
    <property type="evidence" value="ECO:0007669"/>
    <property type="project" value="InterPro"/>
</dbReference>
<dbReference type="Pfam" id="PF08141">
    <property type="entry name" value="SspH"/>
    <property type="match status" value="1"/>
</dbReference>
<evidence type="ECO:0000313" key="5">
    <source>
        <dbReference type="EMBL" id="WRO21684.1"/>
    </source>
</evidence>
<feature type="compositionally biased region" description="Basic and acidic residues" evidence="4">
    <location>
        <begin position="45"/>
        <end position="59"/>
    </location>
</feature>
<reference evidence="5 6" key="1">
    <citation type="submission" date="2023-04" db="EMBL/GenBank/DDBJ databases">
        <authorList>
            <person name="Hsu D."/>
        </authorList>
    </citation>
    <scope>NUCLEOTIDE SEQUENCE [LARGE SCALE GENOMIC DNA]</scope>
    <source>
        <strain evidence="5 6">MK1</strain>
    </source>
</reference>
<keyword evidence="3" id="KW-0749">Sporulation</keyword>
<comment type="similarity">
    <text evidence="2">Belongs to the SspH family.</text>
</comment>
<dbReference type="Proteomes" id="UP001329915">
    <property type="component" value="Chromosome"/>
</dbReference>
<evidence type="ECO:0000256" key="1">
    <source>
        <dbReference type="ARBA" id="ARBA00004288"/>
    </source>
</evidence>
<dbReference type="RefSeq" id="WP_366924515.1">
    <property type="nucleotide sequence ID" value="NZ_CP121694.1"/>
</dbReference>
<evidence type="ECO:0000256" key="2">
    <source>
        <dbReference type="ARBA" id="ARBA00006573"/>
    </source>
</evidence>
<dbReference type="GO" id="GO:0030436">
    <property type="term" value="P:asexual sporulation"/>
    <property type="evidence" value="ECO:0007669"/>
    <property type="project" value="InterPro"/>
</dbReference>
<dbReference type="AlphaFoldDB" id="A0AAU0ULP8"/>